<proteinExistence type="predicted"/>
<evidence type="ECO:0000313" key="3">
    <source>
        <dbReference type="Proteomes" id="UP000824267"/>
    </source>
</evidence>
<name>A0A9D1RGN9_9BACT</name>
<gene>
    <name evidence="2" type="ORF">IAC47_02125</name>
</gene>
<dbReference type="SUPFAM" id="SSF53448">
    <property type="entry name" value="Nucleotide-diphospho-sugar transferases"/>
    <property type="match status" value="1"/>
</dbReference>
<dbReference type="GO" id="GO:0016758">
    <property type="term" value="F:hexosyltransferase activity"/>
    <property type="evidence" value="ECO:0007669"/>
    <property type="project" value="UniProtKB-ARBA"/>
</dbReference>
<dbReference type="PANTHER" id="PTHR22916">
    <property type="entry name" value="GLYCOSYLTRANSFERASE"/>
    <property type="match status" value="1"/>
</dbReference>
<dbReference type="Gene3D" id="3.90.550.10">
    <property type="entry name" value="Spore Coat Polysaccharide Biosynthesis Protein SpsA, Chain A"/>
    <property type="match status" value="1"/>
</dbReference>
<dbReference type="Proteomes" id="UP000824267">
    <property type="component" value="Unassembled WGS sequence"/>
</dbReference>
<organism evidence="2 3">
    <name type="scientific">Candidatus Onthomorpha intestinigallinarum</name>
    <dbReference type="NCBI Taxonomy" id="2840880"/>
    <lineage>
        <taxon>Bacteria</taxon>
        <taxon>Pseudomonadati</taxon>
        <taxon>Bacteroidota</taxon>
        <taxon>Bacteroidia</taxon>
        <taxon>Bacteroidales</taxon>
        <taxon>Candidatus Onthomorpha</taxon>
    </lineage>
</organism>
<dbReference type="InterPro" id="IPR029044">
    <property type="entry name" value="Nucleotide-diphossugar_trans"/>
</dbReference>
<evidence type="ECO:0000259" key="1">
    <source>
        <dbReference type="Pfam" id="PF00535"/>
    </source>
</evidence>
<dbReference type="AlphaFoldDB" id="A0A9D1RGN9"/>
<dbReference type="EMBL" id="DXGG01000071">
    <property type="protein sequence ID" value="HIW87055.1"/>
    <property type="molecule type" value="Genomic_DNA"/>
</dbReference>
<reference evidence="2" key="2">
    <citation type="submission" date="2021-04" db="EMBL/GenBank/DDBJ databases">
        <authorList>
            <person name="Gilroy R."/>
        </authorList>
    </citation>
    <scope>NUCLEOTIDE SEQUENCE</scope>
    <source>
        <strain evidence="2">Gambia16-930</strain>
    </source>
</reference>
<dbReference type="PANTHER" id="PTHR22916:SF71">
    <property type="entry name" value="GLYCOSYL TRANSFERASE"/>
    <property type="match status" value="1"/>
</dbReference>
<protein>
    <submittedName>
        <fullName evidence="2">Glycosyltransferase</fullName>
    </submittedName>
</protein>
<accession>A0A9D1RGN9</accession>
<reference evidence="2" key="1">
    <citation type="journal article" date="2021" name="PeerJ">
        <title>Extensive microbial diversity within the chicken gut microbiome revealed by metagenomics and culture.</title>
        <authorList>
            <person name="Gilroy R."/>
            <person name="Ravi A."/>
            <person name="Getino M."/>
            <person name="Pursley I."/>
            <person name="Horton D.L."/>
            <person name="Alikhan N.F."/>
            <person name="Baker D."/>
            <person name="Gharbi K."/>
            <person name="Hall N."/>
            <person name="Watson M."/>
            <person name="Adriaenssens E.M."/>
            <person name="Foster-Nyarko E."/>
            <person name="Jarju S."/>
            <person name="Secka A."/>
            <person name="Antonio M."/>
            <person name="Oren A."/>
            <person name="Chaudhuri R.R."/>
            <person name="La Ragione R."/>
            <person name="Hildebrand F."/>
            <person name="Pallen M.J."/>
        </authorList>
    </citation>
    <scope>NUCLEOTIDE SEQUENCE</scope>
    <source>
        <strain evidence="2">Gambia16-930</strain>
    </source>
</reference>
<evidence type="ECO:0000313" key="2">
    <source>
        <dbReference type="EMBL" id="HIW87055.1"/>
    </source>
</evidence>
<comment type="caution">
    <text evidence="2">The sequence shown here is derived from an EMBL/GenBank/DDBJ whole genome shotgun (WGS) entry which is preliminary data.</text>
</comment>
<dbReference type="InterPro" id="IPR001173">
    <property type="entry name" value="Glyco_trans_2-like"/>
</dbReference>
<feature type="domain" description="Glycosyltransferase 2-like" evidence="1">
    <location>
        <begin position="3"/>
        <end position="163"/>
    </location>
</feature>
<sequence>MISILIPVYNENCVQLVSELHAQAEELGFDFEILVVDDHSPNPDKANRVIRQWSGVYYEELPQNYGRSKIRNYMAEKAKGDYLIFLDGDSGINNRCFLKNYCCFMGKLDVVCGGTEYCQKEFVDRKYILHWKNGSIRESNAKKRNTACFTSNNFMIRKQVFSCTGFDAELKTYGHEDTLFDIMLKERKVKIKHIDNPVVHLGLKPFDKFISDIESATRNLKTIYDKYGHRVDLKRIRLVRAASYLSRLHLCGLYRAGFRILKPLMLYCLKSKNPNLYVLDLYKLGIYVESC</sequence>
<dbReference type="Pfam" id="PF00535">
    <property type="entry name" value="Glycos_transf_2"/>
    <property type="match status" value="1"/>
</dbReference>